<dbReference type="NCBIfam" id="NF009150">
    <property type="entry name" value="PRK12497.1-3"/>
    <property type="match status" value="1"/>
</dbReference>
<dbReference type="GO" id="GO:0003676">
    <property type="term" value="F:nucleic acid binding"/>
    <property type="evidence" value="ECO:0007669"/>
    <property type="project" value="InterPro"/>
</dbReference>
<reference evidence="3 4" key="2">
    <citation type="submission" date="2020-06" db="EMBL/GenBank/DDBJ databases">
        <title>Polyphasic characterization of a Rahnella strain isolated from tree sap.</title>
        <authorList>
            <person name="Kim I.S."/>
        </authorList>
    </citation>
    <scope>NUCLEOTIDE SEQUENCE [LARGE SCALE GENOMIC DNA]</scope>
    <source>
        <strain evidence="3 4">SAP-1</strain>
    </source>
</reference>
<dbReference type="NCBIfam" id="TIGR00252">
    <property type="entry name" value="YraN family protein"/>
    <property type="match status" value="1"/>
</dbReference>
<proteinExistence type="inferred from homology"/>
<reference evidence="3 4" key="1">
    <citation type="submission" date="2020-01" db="EMBL/GenBank/DDBJ databases">
        <authorList>
            <person name="Lee S.D."/>
        </authorList>
    </citation>
    <scope>NUCLEOTIDE SEQUENCE [LARGE SCALE GENOMIC DNA]</scope>
    <source>
        <strain evidence="3 4">SAP-1</strain>
    </source>
</reference>
<sequence>MEPIPLTRRQQGASYENLARRYLERAGLTFIAANVACRAGELDLIMRDRQTWVFVEVRYRRNATFGGAAASVTHSKQQRLLRAAAFWLAKHHASFDTSSCRFDVLAITGSQIEWLQDAFNAQG</sequence>
<evidence type="ECO:0000313" key="3">
    <source>
        <dbReference type="EMBL" id="NMP28637.1"/>
    </source>
</evidence>
<comment type="caution">
    <text evidence="3">The sequence shown here is derived from an EMBL/GenBank/DDBJ whole genome shotgun (WGS) entry which is preliminary data.</text>
</comment>
<dbReference type="Pfam" id="PF02021">
    <property type="entry name" value="UPF0102"/>
    <property type="match status" value="1"/>
</dbReference>
<keyword evidence="4" id="KW-1185">Reference proteome</keyword>
<dbReference type="InterPro" id="IPR011856">
    <property type="entry name" value="tRNA_endonuc-like_dom_sf"/>
</dbReference>
<dbReference type="RefSeq" id="WP_169404347.1">
    <property type="nucleotide sequence ID" value="NZ_JAADJU010000009.1"/>
</dbReference>
<name>A0A848MJZ8_9GAMM</name>
<dbReference type="HAMAP" id="MF_00048">
    <property type="entry name" value="UPF0102"/>
    <property type="match status" value="1"/>
</dbReference>
<dbReference type="InterPro" id="IPR003509">
    <property type="entry name" value="UPF0102_YraN-like"/>
</dbReference>
<dbReference type="PANTHER" id="PTHR34039:SF1">
    <property type="entry name" value="UPF0102 PROTEIN YRAN"/>
    <property type="match status" value="1"/>
</dbReference>
<gene>
    <name evidence="3" type="ORF">GW590_17375</name>
</gene>
<dbReference type="SUPFAM" id="SSF52980">
    <property type="entry name" value="Restriction endonuclease-like"/>
    <property type="match status" value="1"/>
</dbReference>
<organism evidence="3 4">
    <name type="scientific">Rouxiella aceris</name>
    <dbReference type="NCBI Taxonomy" id="2703884"/>
    <lineage>
        <taxon>Bacteria</taxon>
        <taxon>Pseudomonadati</taxon>
        <taxon>Pseudomonadota</taxon>
        <taxon>Gammaproteobacteria</taxon>
        <taxon>Enterobacterales</taxon>
        <taxon>Yersiniaceae</taxon>
        <taxon>Rouxiella</taxon>
    </lineage>
</organism>
<comment type="similarity">
    <text evidence="1 2">Belongs to the UPF0102 family.</text>
</comment>
<dbReference type="InterPro" id="IPR011335">
    <property type="entry name" value="Restrct_endonuc-II-like"/>
</dbReference>
<dbReference type="AlphaFoldDB" id="A0A848MJZ8"/>
<dbReference type="EMBL" id="JAADJU010000009">
    <property type="protein sequence ID" value="NMP28637.1"/>
    <property type="molecule type" value="Genomic_DNA"/>
</dbReference>
<dbReference type="Proteomes" id="UP000585363">
    <property type="component" value="Unassembled WGS sequence"/>
</dbReference>
<evidence type="ECO:0000256" key="2">
    <source>
        <dbReference type="HAMAP-Rule" id="MF_00048"/>
    </source>
</evidence>
<protein>
    <recommendedName>
        <fullName evidence="2">UPF0102 protein GW590_17375</fullName>
    </recommendedName>
</protein>
<dbReference type="PANTHER" id="PTHR34039">
    <property type="entry name" value="UPF0102 PROTEIN YRAN"/>
    <property type="match status" value="1"/>
</dbReference>
<accession>A0A848MJZ8</accession>
<evidence type="ECO:0000313" key="4">
    <source>
        <dbReference type="Proteomes" id="UP000585363"/>
    </source>
</evidence>
<dbReference type="CDD" id="cd20736">
    <property type="entry name" value="PoNe_Nuclease"/>
    <property type="match status" value="1"/>
</dbReference>
<evidence type="ECO:0000256" key="1">
    <source>
        <dbReference type="ARBA" id="ARBA00006738"/>
    </source>
</evidence>
<dbReference type="Gene3D" id="3.40.1350.10">
    <property type="match status" value="1"/>
</dbReference>